<evidence type="ECO:0000256" key="1">
    <source>
        <dbReference type="PROSITE-ProRule" id="PRU00042"/>
    </source>
</evidence>
<feature type="compositionally biased region" description="Basic and acidic residues" evidence="2">
    <location>
        <begin position="108"/>
        <end position="144"/>
    </location>
</feature>
<dbReference type="Gene3D" id="3.40.960.10">
    <property type="entry name" value="VSR Endonuclease"/>
    <property type="match status" value="1"/>
</dbReference>
<dbReference type="GO" id="GO:0008270">
    <property type="term" value="F:zinc ion binding"/>
    <property type="evidence" value="ECO:0007669"/>
    <property type="project" value="UniProtKB-KW"/>
</dbReference>
<feature type="domain" description="C2H2-type" evidence="3">
    <location>
        <begin position="61"/>
        <end position="88"/>
    </location>
</feature>
<evidence type="ECO:0000313" key="5">
    <source>
        <dbReference type="Proteomes" id="UP001152320"/>
    </source>
</evidence>
<evidence type="ECO:0000259" key="3">
    <source>
        <dbReference type="PROSITE" id="PS50157"/>
    </source>
</evidence>
<keyword evidence="1" id="KW-0862">Zinc</keyword>
<feature type="domain" description="C2H2-type" evidence="3">
    <location>
        <begin position="32"/>
        <end position="59"/>
    </location>
</feature>
<dbReference type="InterPro" id="IPR036236">
    <property type="entry name" value="Znf_C2H2_sf"/>
</dbReference>
<dbReference type="PANTHER" id="PTHR33206:SF1">
    <property type="entry name" value="DNA-DIRECTED DNA POLYMERASE"/>
    <property type="match status" value="1"/>
</dbReference>
<dbReference type="SUPFAM" id="SSF57667">
    <property type="entry name" value="beta-beta-alpha zinc fingers"/>
    <property type="match status" value="2"/>
</dbReference>
<dbReference type="InterPro" id="IPR043502">
    <property type="entry name" value="DNA/RNA_pol_sf"/>
</dbReference>
<keyword evidence="1" id="KW-0863">Zinc-finger</keyword>
<proteinExistence type="predicted"/>
<feature type="domain" description="C2H2-type" evidence="3">
    <location>
        <begin position="3"/>
        <end position="31"/>
    </location>
</feature>
<dbReference type="InterPro" id="IPR013087">
    <property type="entry name" value="Znf_C2H2_type"/>
</dbReference>
<dbReference type="Pfam" id="PF00096">
    <property type="entry name" value="zf-C2H2"/>
    <property type="match status" value="2"/>
</dbReference>
<dbReference type="EMBL" id="JAIZAY010000019">
    <property type="protein sequence ID" value="KAJ8023381.1"/>
    <property type="molecule type" value="Genomic_DNA"/>
</dbReference>
<feature type="compositionally biased region" description="Polar residues" evidence="2">
    <location>
        <begin position="482"/>
        <end position="491"/>
    </location>
</feature>
<keyword evidence="1" id="KW-0479">Metal-binding</keyword>
<comment type="caution">
    <text evidence="4">The sequence shown here is derived from an EMBL/GenBank/DDBJ whole genome shotgun (WGS) entry which is preliminary data.</text>
</comment>
<dbReference type="OrthoDB" id="5988713at2759"/>
<dbReference type="Gene3D" id="3.30.160.60">
    <property type="entry name" value="Classic Zinc Finger"/>
    <property type="match status" value="2"/>
</dbReference>
<reference evidence="4" key="1">
    <citation type="submission" date="2021-10" db="EMBL/GenBank/DDBJ databases">
        <title>Tropical sea cucumber genome reveals ecological adaptation and Cuvierian tubules defense mechanism.</title>
        <authorList>
            <person name="Chen T."/>
        </authorList>
    </citation>
    <scope>NUCLEOTIDE SEQUENCE</scope>
    <source>
        <strain evidence="4">Nanhai2018</strain>
        <tissue evidence="4">Muscle</tissue>
    </source>
</reference>
<feature type="region of interest" description="Disordered" evidence="2">
    <location>
        <begin position="81"/>
        <end position="198"/>
    </location>
</feature>
<organism evidence="4 5">
    <name type="scientific">Holothuria leucospilota</name>
    <name type="common">Black long sea cucumber</name>
    <name type="synonym">Mertensiothuria leucospilota</name>
    <dbReference type="NCBI Taxonomy" id="206669"/>
    <lineage>
        <taxon>Eukaryota</taxon>
        <taxon>Metazoa</taxon>
        <taxon>Echinodermata</taxon>
        <taxon>Eleutherozoa</taxon>
        <taxon>Echinozoa</taxon>
        <taxon>Holothuroidea</taxon>
        <taxon>Aspidochirotacea</taxon>
        <taxon>Aspidochirotida</taxon>
        <taxon>Holothuriidae</taxon>
        <taxon>Holothuria</taxon>
    </lineage>
</organism>
<dbReference type="Proteomes" id="UP001152320">
    <property type="component" value="Chromosome 19"/>
</dbReference>
<accession>A0A9Q0YL35</accession>
<sequence>MAFICSLCPKGFKLRHHLQRHIASIHEASENFQCSWCLKAFSRRDHLLRHQRKHEIDEMVHACDLCDKVFLRSDALSRHVKTHGNNEHRPQKRPRSNSPCEKAGPGAESKRERPVSPEDEPPPKRQRTTDVERQLHQRDTESSNKPKFAITNARGGSSDFLTNQHPSISEAGVGTDPDVPPTEHRPIPNGHDSPKPFSTVTWQEEPVICPDEVTLPNPFGLAEHCVTHDLDKLYKKHWRDIRTRFQTKGRLRNTYNFRSHTFTIEEMMEAAKLIFEKQETAFKINVGFGFFLRNVETCQLQYYYASNNTQLLPEPMLVTNQSNFTTFMNSLSSKDPADHVRLARPNSKWVVEMVTNATFYVFKLRDHPIGGAIRLPEFISNNKAIVSLERDRHNNHRYDDNLCLFRCLALHKGAKVKAVEKKTRKLFKQMYTVKPKSFKGVPLSKLYDVETHFQLNVVVYELIQPREDPESENRNEEDSLKSEQNTYNPSVSSGCTARFIRRSLERYDDTMYLNLCGDHFSYIRDINMYTKSYQCQKCQKLGSDRWQMQRHEATCDGVGVKHTFPGGVYSHPKTVFELLEEEGIFIPPDLRYYPHRAVYDFECCFETVQEGAIATSKLTLEALHVPLSVSVCSNVPGYDNPMCFISEGNADELLQNMLCYLTEISEKSMTLLHETYDPYIREIESRIAAEKQAFEELREEREKNAKPRQHYLQVLHDKLVAYLNELPVLGFNSGKYDVNSVKQHLFPWLVENDPLKFIVKRCNNYMSVKSKHLLFLDVVNFIAPGFSYDAFLKAYECTQSKGYFPYEWINFTNLADTSLPPHEAFYSDLKKSNITADEYTYCQQVWEQENMQTMKDFLTWYNNRDVVPFLEALEKMAQFYRERHIDVFKDGISVPGLTMKYLFQKAKREPFALFDDKNQDLYYKFRANLVGGPSIIFHRHQEKGKTTIRSTNNVCQKIVGFDANALYLWAIMQNMPTGPYFRRREETGFKLAKKRPVSNEWLQWKAYKENVFIRHQGNGKEKRVGIKRISVDGFCQETNTVYQFHGCYFHGHDCYLTQNKNYTVEQQQKFITKRQDTDNIRDYIKSLGYNYEEIRQCEFYREQKMSQELQQFLQSLRLPLEKVRKLSPQRIIQAIRDDQIFGAIECDIHVPDELKPTFEEMCPIFKNTDISVDDIGDHMKNFALEGKIMTKPRKSLIGSMFGEKILLATPLVKWYLDKGLQITRIYQVIEFTPKTCFKEFGEAVSEARREGDQDPSKAIIADTMKLIGNSSYGKTITNKEGHRNVNIVQADKASRLINETTFRDLNEISTGCYEVESAKRSIAMDLPIQIGFFVYQYAKLRMLEFYYDFLDKYFDRQYWEYVEMDTDSAYIAIAAEQLDDLVKPELREVYQREKHHWFPRTDTEEHKRYDKRTPGLFKVEWEGDGIVALNSKMYYCFGGSKDKFSCKGINKKRNDIRKDMYLGVLNSKVPLTGENKGFKVKDNQVFTYTQIKAGFTYFYPKRKVLGNGVQTTYLDI</sequence>
<dbReference type="PANTHER" id="PTHR33206">
    <property type="entry name" value="PROTEIN CBG10425"/>
    <property type="match status" value="1"/>
</dbReference>
<protein>
    <submittedName>
        <fullName evidence="4">Early growth response protein 4</fullName>
    </submittedName>
</protein>
<name>A0A9Q0YL35_HOLLE</name>
<dbReference type="PROSITE" id="PS50157">
    <property type="entry name" value="ZINC_FINGER_C2H2_2"/>
    <property type="match status" value="3"/>
</dbReference>
<feature type="compositionally biased region" description="Basic and acidic residues" evidence="2">
    <location>
        <begin position="467"/>
        <end position="481"/>
    </location>
</feature>
<evidence type="ECO:0000256" key="2">
    <source>
        <dbReference type="SAM" id="MobiDB-lite"/>
    </source>
</evidence>
<dbReference type="SMART" id="SM00355">
    <property type="entry name" value="ZnF_C2H2"/>
    <property type="match status" value="5"/>
</dbReference>
<dbReference type="PROSITE" id="PS00028">
    <property type="entry name" value="ZINC_FINGER_C2H2_1"/>
    <property type="match status" value="3"/>
</dbReference>
<keyword evidence="5" id="KW-1185">Reference proteome</keyword>
<feature type="region of interest" description="Disordered" evidence="2">
    <location>
        <begin position="467"/>
        <end position="491"/>
    </location>
</feature>
<evidence type="ECO:0000313" key="4">
    <source>
        <dbReference type="EMBL" id="KAJ8023381.1"/>
    </source>
</evidence>
<gene>
    <name evidence="4" type="ORF">HOLleu_35810</name>
</gene>
<dbReference type="SUPFAM" id="SSF56672">
    <property type="entry name" value="DNA/RNA polymerases"/>
    <property type="match status" value="1"/>
</dbReference>